<dbReference type="InterPro" id="IPR029063">
    <property type="entry name" value="SAM-dependent_MTases_sf"/>
</dbReference>
<dbReference type="EMBL" id="CAJGYO010000001">
    <property type="protein sequence ID" value="CAD6203262.1"/>
    <property type="molecule type" value="Genomic_DNA"/>
</dbReference>
<evidence type="ECO:0000259" key="3">
    <source>
        <dbReference type="Pfam" id="PF25276"/>
    </source>
</evidence>
<dbReference type="SUPFAM" id="SSF53335">
    <property type="entry name" value="S-adenosyl-L-methionine-dependent methyltransferases"/>
    <property type="match status" value="2"/>
</dbReference>
<feature type="region of interest" description="Disordered" evidence="1">
    <location>
        <begin position="226"/>
        <end position="247"/>
    </location>
</feature>
<proteinExistence type="predicted"/>
<feature type="compositionally biased region" description="Polar residues" evidence="1">
    <location>
        <begin position="238"/>
        <end position="247"/>
    </location>
</feature>
<dbReference type="PANTHER" id="PTHR44843:SF7">
    <property type="entry name" value="METHYLTRANSFERASE TYPE 11 DOMAIN-CONTAINING PROTEIN"/>
    <property type="match status" value="1"/>
</dbReference>
<evidence type="ECO:0008006" key="6">
    <source>
        <dbReference type="Google" id="ProtNLM"/>
    </source>
</evidence>
<evidence type="ECO:0000313" key="5">
    <source>
        <dbReference type="Proteomes" id="UP000604825"/>
    </source>
</evidence>
<evidence type="ECO:0000259" key="2">
    <source>
        <dbReference type="Pfam" id="PF08241"/>
    </source>
</evidence>
<dbReference type="Pfam" id="PF08241">
    <property type="entry name" value="Methyltransf_11"/>
    <property type="match status" value="1"/>
</dbReference>
<feature type="domain" description="DUF7870" evidence="3">
    <location>
        <begin position="390"/>
        <end position="486"/>
    </location>
</feature>
<dbReference type="Gene3D" id="3.40.50.150">
    <property type="entry name" value="Vaccinia Virus protein VP39"/>
    <property type="match status" value="2"/>
</dbReference>
<organism evidence="4 5">
    <name type="scientific">Miscanthus lutarioriparius</name>
    <dbReference type="NCBI Taxonomy" id="422564"/>
    <lineage>
        <taxon>Eukaryota</taxon>
        <taxon>Viridiplantae</taxon>
        <taxon>Streptophyta</taxon>
        <taxon>Embryophyta</taxon>
        <taxon>Tracheophyta</taxon>
        <taxon>Spermatophyta</taxon>
        <taxon>Magnoliopsida</taxon>
        <taxon>Liliopsida</taxon>
        <taxon>Poales</taxon>
        <taxon>Poaceae</taxon>
        <taxon>PACMAD clade</taxon>
        <taxon>Panicoideae</taxon>
        <taxon>Andropogonodae</taxon>
        <taxon>Andropogoneae</taxon>
        <taxon>Saccharinae</taxon>
        <taxon>Miscanthus</taxon>
    </lineage>
</organism>
<dbReference type="InterPro" id="IPR013216">
    <property type="entry name" value="Methyltransf_11"/>
</dbReference>
<feature type="compositionally biased region" description="Low complexity" evidence="1">
    <location>
        <begin position="226"/>
        <end position="237"/>
    </location>
</feature>
<dbReference type="GO" id="GO:0008757">
    <property type="term" value="F:S-adenosylmethionine-dependent methyltransferase activity"/>
    <property type="evidence" value="ECO:0007669"/>
    <property type="project" value="InterPro"/>
</dbReference>
<feature type="region of interest" description="Disordered" evidence="1">
    <location>
        <begin position="352"/>
        <end position="374"/>
    </location>
</feature>
<dbReference type="InterPro" id="IPR057192">
    <property type="entry name" value="DUF7870"/>
</dbReference>
<feature type="domain" description="Methyltransferase type 11" evidence="2">
    <location>
        <begin position="116"/>
        <end position="177"/>
    </location>
</feature>
<keyword evidence="5" id="KW-1185">Reference proteome</keyword>
<evidence type="ECO:0000313" key="4">
    <source>
        <dbReference type="EMBL" id="CAD6203262.1"/>
    </source>
</evidence>
<dbReference type="PANTHER" id="PTHR44843">
    <property type="entry name" value="METHYLTRANSFERASE"/>
    <property type="match status" value="1"/>
</dbReference>
<accession>A0A811MEE1</accession>
<sequence length="486" mass="53161">MNPTGRVALPRAIMLLAIGALGLCLLWVEFAVVGGGGRAADPAVRAAVAGRRTHAQAAVRSPDAWRSREWRQAVDHHAAVLRRHLADGMLSASSHAVCLGGAQEAMALRELGVFGAVAVAKKRSPPLTVAGSDHQLPFPDSSVDFIFAGRALDSSKRQADLATEAARIMKPDGHLVVLTSGASDAYSLRSLQSLFPSLGLLRSRETNGRDGSTLRELVFRKHAGISSTTSSSTSSSSLNGNNPASNCTYRDHQHRIIDLTEPLIQEEPAKPWISLKRNIKYLPALADIGFKRRIGSRFRNQYPKQNHTFKVFAVEADPAFHAEYATKKGVTLLPYAAWVRNETLMFEINGGPAGKKKGANSNSRKPNGRGMGRIRTAAGATNGVSSGELRRVPAFDLAEWLKRTVSEQDFVVMKMDVEGTEFDLIPMMLDTGAICLVDELFLECHYNRWQRCCPGGRSPKYQNTYGECLELFTSLRDSGVLVHQWW</sequence>
<reference evidence="4" key="1">
    <citation type="submission" date="2020-10" db="EMBL/GenBank/DDBJ databases">
        <authorList>
            <person name="Han B."/>
            <person name="Lu T."/>
            <person name="Zhao Q."/>
            <person name="Huang X."/>
            <person name="Zhao Y."/>
        </authorList>
    </citation>
    <scope>NUCLEOTIDE SEQUENCE</scope>
</reference>
<evidence type="ECO:0000256" key="1">
    <source>
        <dbReference type="SAM" id="MobiDB-lite"/>
    </source>
</evidence>
<dbReference type="Proteomes" id="UP000604825">
    <property type="component" value="Unassembled WGS sequence"/>
</dbReference>
<gene>
    <name evidence="4" type="ORF">NCGR_LOCUS1474</name>
</gene>
<dbReference type="OrthoDB" id="10006218at2759"/>
<name>A0A811MEE1_9POAL</name>
<comment type="caution">
    <text evidence="4">The sequence shown here is derived from an EMBL/GenBank/DDBJ whole genome shotgun (WGS) entry which is preliminary data.</text>
</comment>
<dbReference type="AlphaFoldDB" id="A0A811MEE1"/>
<protein>
    <recommendedName>
        <fullName evidence="6">Methyltransferase type 11 domain-containing protein</fullName>
    </recommendedName>
</protein>
<dbReference type="Pfam" id="PF25276">
    <property type="entry name" value="DUF7870"/>
    <property type="match status" value="1"/>
</dbReference>